<evidence type="ECO:0000313" key="6">
    <source>
        <dbReference type="Proteomes" id="UP000094527"/>
    </source>
</evidence>
<dbReference type="Gene3D" id="3.40.50.720">
    <property type="entry name" value="NAD(P)-binding Rossmann-like Domain"/>
    <property type="match status" value="1"/>
</dbReference>
<dbReference type="GO" id="GO:0005997">
    <property type="term" value="P:xylulose metabolic process"/>
    <property type="evidence" value="ECO:0007669"/>
    <property type="project" value="TreeGrafter"/>
</dbReference>
<dbReference type="AlphaFoldDB" id="A0A1D2M6I7"/>
<dbReference type="PANTHER" id="PTHR44252:SF3">
    <property type="entry name" value="D-ERYTHRULOSE REDUCTASE-RELATED"/>
    <property type="match status" value="1"/>
</dbReference>
<dbReference type="GO" id="GO:0006006">
    <property type="term" value="P:glucose metabolic process"/>
    <property type="evidence" value="ECO:0007669"/>
    <property type="project" value="TreeGrafter"/>
</dbReference>
<dbReference type="STRING" id="48709.A0A1D2M6I7"/>
<comment type="subunit">
    <text evidence="2">Homotetramer.</text>
</comment>
<reference evidence="5 6" key="1">
    <citation type="journal article" date="2016" name="Genome Biol. Evol.">
        <title>Gene Family Evolution Reflects Adaptation to Soil Environmental Stressors in the Genome of the Collembolan Orchesella cincta.</title>
        <authorList>
            <person name="Faddeeva-Vakhrusheva A."/>
            <person name="Derks M.F."/>
            <person name="Anvar S.Y."/>
            <person name="Agamennone V."/>
            <person name="Suring W."/>
            <person name="Smit S."/>
            <person name="van Straalen N.M."/>
            <person name="Roelofs D."/>
        </authorList>
    </citation>
    <scope>NUCLEOTIDE SEQUENCE [LARGE SCALE GENOMIC DNA]</scope>
    <source>
        <tissue evidence="5">Mixed pool</tissue>
    </source>
</reference>
<keyword evidence="4" id="KW-0560">Oxidoreductase</keyword>
<evidence type="ECO:0000256" key="4">
    <source>
        <dbReference type="ARBA" id="ARBA00023002"/>
    </source>
</evidence>
<evidence type="ECO:0000256" key="3">
    <source>
        <dbReference type="ARBA" id="ARBA00022857"/>
    </source>
</evidence>
<dbReference type="EMBL" id="LJIJ01003454">
    <property type="protein sequence ID" value="ODM88534.1"/>
    <property type="molecule type" value="Genomic_DNA"/>
</dbReference>
<dbReference type="OMA" id="VNNANDC"/>
<organism evidence="5 6">
    <name type="scientific">Orchesella cincta</name>
    <name type="common">Springtail</name>
    <name type="synonym">Podura cincta</name>
    <dbReference type="NCBI Taxonomy" id="48709"/>
    <lineage>
        <taxon>Eukaryota</taxon>
        <taxon>Metazoa</taxon>
        <taxon>Ecdysozoa</taxon>
        <taxon>Arthropoda</taxon>
        <taxon>Hexapoda</taxon>
        <taxon>Collembola</taxon>
        <taxon>Entomobryomorpha</taxon>
        <taxon>Entomobryoidea</taxon>
        <taxon>Orchesellidae</taxon>
        <taxon>Orchesellinae</taxon>
        <taxon>Orchesella</taxon>
    </lineage>
</organism>
<dbReference type="InterPro" id="IPR036291">
    <property type="entry name" value="NAD(P)-bd_dom_sf"/>
</dbReference>
<dbReference type="InterPro" id="IPR002347">
    <property type="entry name" value="SDR_fam"/>
</dbReference>
<dbReference type="Proteomes" id="UP000094527">
    <property type="component" value="Unassembled WGS sequence"/>
</dbReference>
<evidence type="ECO:0000256" key="1">
    <source>
        <dbReference type="ARBA" id="ARBA00006484"/>
    </source>
</evidence>
<dbReference type="GO" id="GO:0050038">
    <property type="term" value="F:L-xylulose reductase (NADPH) activity"/>
    <property type="evidence" value="ECO:0007669"/>
    <property type="project" value="TreeGrafter"/>
</dbReference>
<keyword evidence="3" id="KW-0521">NADP</keyword>
<sequence>MSFAGKTDYRIGRAIVKELHCQGAKIYALSKTQQNLDSLLEELPTNVIPICVNLGNWEQTEKALENVECVDVLINCAAFVEVEKLPRNYREPIRYMNVNVKAALHLSQIVARKMIAEGKCGANIGSISGKRAFQNVGVYCTTKAALDMLTKVMAIELGSHNITVNSVTPAMVDTDLIRNGLIPKGAKVANVLTDEFTKGFETFMASRSIASKPYIEMKDIVNAVLFLASGENRQISGTDLSVDAGFLIM</sequence>
<dbReference type="Pfam" id="PF00106">
    <property type="entry name" value="adh_short"/>
    <property type="match status" value="1"/>
</dbReference>
<evidence type="ECO:0000313" key="5">
    <source>
        <dbReference type="EMBL" id="ODM88534.1"/>
    </source>
</evidence>
<comment type="similarity">
    <text evidence="1">Belongs to the short-chain dehydrogenases/reductases (SDR) family.</text>
</comment>
<dbReference type="SUPFAM" id="SSF51735">
    <property type="entry name" value="NAD(P)-binding Rossmann-fold domains"/>
    <property type="match status" value="1"/>
</dbReference>
<dbReference type="OrthoDB" id="47007at2759"/>
<protein>
    <submittedName>
        <fullName evidence="5">L-xylulose reductase</fullName>
    </submittedName>
</protein>
<dbReference type="InterPro" id="IPR020904">
    <property type="entry name" value="Sc_DH/Rdtase_CS"/>
</dbReference>
<evidence type="ECO:0000256" key="2">
    <source>
        <dbReference type="ARBA" id="ARBA00011881"/>
    </source>
</evidence>
<name>A0A1D2M6I7_ORCCI</name>
<gene>
    <name evidence="5" type="ORF">Ocin01_18148</name>
</gene>
<accession>A0A1D2M6I7</accession>
<dbReference type="PROSITE" id="PS00061">
    <property type="entry name" value="ADH_SHORT"/>
    <property type="match status" value="1"/>
</dbReference>
<dbReference type="GO" id="GO:0004090">
    <property type="term" value="F:carbonyl reductase (NADPH) activity"/>
    <property type="evidence" value="ECO:0007669"/>
    <property type="project" value="TreeGrafter"/>
</dbReference>
<dbReference type="PRINTS" id="PR00081">
    <property type="entry name" value="GDHRDH"/>
</dbReference>
<dbReference type="InterPro" id="IPR051737">
    <property type="entry name" value="L-xylulose/Carbonyl_redctase"/>
</dbReference>
<proteinExistence type="inferred from homology"/>
<dbReference type="PANTHER" id="PTHR44252">
    <property type="entry name" value="D-ERYTHRULOSE REDUCTASE"/>
    <property type="match status" value="1"/>
</dbReference>
<comment type="caution">
    <text evidence="5">The sequence shown here is derived from an EMBL/GenBank/DDBJ whole genome shotgun (WGS) entry which is preliminary data.</text>
</comment>
<keyword evidence="6" id="KW-1185">Reference proteome</keyword>